<protein>
    <recommendedName>
        <fullName evidence="3">Translocation and assembly module subunit TamA</fullName>
    </recommendedName>
    <alternativeName>
        <fullName evidence="6">Autotransporter assembly factor TamA</fullName>
    </alternativeName>
</protein>
<dbReference type="RefSeq" id="WP_307348251.1">
    <property type="nucleotide sequence ID" value="NZ_JAUSVS010000002.1"/>
</dbReference>
<dbReference type="EMBL" id="JAUSVS010000002">
    <property type="protein sequence ID" value="MDQ0463959.1"/>
    <property type="molecule type" value="Genomic_DNA"/>
</dbReference>
<dbReference type="InterPro" id="IPR000184">
    <property type="entry name" value="Bac_surfAg_D15"/>
</dbReference>
<comment type="subcellular location">
    <subcellularLocation>
        <location evidence="1">Cell outer membrane</location>
    </subcellularLocation>
</comment>
<feature type="domain" description="Bacterial surface antigen (D15)" evidence="9">
    <location>
        <begin position="306"/>
        <end position="606"/>
    </location>
</feature>
<comment type="caution">
    <text evidence="11">The sequence shown here is derived from an EMBL/GenBank/DDBJ whole genome shotgun (WGS) entry which is preliminary data.</text>
</comment>
<evidence type="ECO:0000256" key="5">
    <source>
        <dbReference type="ARBA" id="ARBA00023136"/>
    </source>
</evidence>
<dbReference type="Proteomes" id="UP001228905">
    <property type="component" value="Unassembled WGS sequence"/>
</dbReference>
<evidence type="ECO:0000259" key="10">
    <source>
        <dbReference type="Pfam" id="PF17243"/>
    </source>
</evidence>
<dbReference type="Pfam" id="PF17243">
    <property type="entry name" value="POTRA_TamA_1"/>
    <property type="match status" value="1"/>
</dbReference>
<keyword evidence="4" id="KW-1134">Transmembrane beta strand</keyword>
<evidence type="ECO:0000313" key="12">
    <source>
        <dbReference type="Proteomes" id="UP001228905"/>
    </source>
</evidence>
<dbReference type="InterPro" id="IPR039910">
    <property type="entry name" value="D15-like"/>
</dbReference>
<reference evidence="11 12" key="1">
    <citation type="submission" date="2023-07" db="EMBL/GenBank/DDBJ databases">
        <title>Genomic Encyclopedia of Type Strains, Phase IV (KMG-IV): sequencing the most valuable type-strain genomes for metagenomic binning, comparative biology and taxonomic classification.</title>
        <authorList>
            <person name="Goeker M."/>
        </authorList>
    </citation>
    <scope>NUCLEOTIDE SEQUENCE [LARGE SCALE GENOMIC DNA]</scope>
    <source>
        <strain evidence="11 12">DSM 18695</strain>
    </source>
</reference>
<evidence type="ECO:0000313" key="11">
    <source>
        <dbReference type="EMBL" id="MDQ0463959.1"/>
    </source>
</evidence>
<evidence type="ECO:0000256" key="6">
    <source>
        <dbReference type="ARBA" id="ARBA00033063"/>
    </source>
</evidence>
<dbReference type="Pfam" id="PF01103">
    <property type="entry name" value="Omp85"/>
    <property type="match status" value="1"/>
</dbReference>
<dbReference type="InterPro" id="IPR035243">
    <property type="entry name" value="TamA_POTRA_Dom_1"/>
</dbReference>
<keyword evidence="4" id="KW-0812">Transmembrane</keyword>
<name>A0ABU0IPN0_9CAUL</name>
<dbReference type="PANTHER" id="PTHR12815:SF42">
    <property type="entry name" value="BACTERIAL SURFACE ANTIGEN (D15) DOMAIN-CONTAINING PROTEIN"/>
    <property type="match status" value="1"/>
</dbReference>
<keyword evidence="5" id="KW-0472">Membrane</keyword>
<evidence type="ECO:0000256" key="1">
    <source>
        <dbReference type="ARBA" id="ARBA00004442"/>
    </source>
</evidence>
<evidence type="ECO:0000256" key="8">
    <source>
        <dbReference type="SAM" id="SignalP"/>
    </source>
</evidence>
<keyword evidence="12" id="KW-1185">Reference proteome</keyword>
<comment type="subunit">
    <text evidence="7">Interacts with TamB to form the translocation and assembly module (TAM).</text>
</comment>
<feature type="signal peptide" evidence="8">
    <location>
        <begin position="1"/>
        <end position="18"/>
    </location>
</feature>
<evidence type="ECO:0000259" key="9">
    <source>
        <dbReference type="Pfam" id="PF01103"/>
    </source>
</evidence>
<proteinExistence type="inferred from homology"/>
<sequence>MNRLAPLRLALAASVAVAAQMAAAPVSAETPKARIEGVPEGDLRDLIEQAIGESHSPATTRFEARRRARQAGEDAIAVLRSEGYYGYDVEADVADPDDEDSGQPPEAVLKVKTGPRFRIAAPTVRWEGEPPLADIQKAAEQAMALRIGATGRAATILSAEGRIIAALQARGYADATPGQREVVVDHADDTVRPTYVVVSGMLVRLDGVQLTGTGRSNSKFIAGLAPWKSGEIYKPDDIAELERRLLDTGVYDSVTVTLAPKEQLLPDGTRPVLVSLTDRPPHTLELGAGYSTSEGAGLDARWIRYNRLGRADTSTITLKLAQIEQRLEYRLALPHWRRPQQTLTLVGSAYNEQTDAYDQTGVGVSLDLTRRYGRTSFITVGAALDAGQVTNKQTIGVVIIKGVPQNLVTGSLLAAFALDRSSDPLDPRRGWRVEGRTEPTATFGDIQQVYLRSQVQGSYYLPLDRGEHNILAGRLELGTIWGGSINDIPASRRFYSGGGGSVRGYGYQGIGPRLSDNTPIGGRSLLEASIEYRRDITERWGAVAFLDVGAVGADGFPAGKDFGVGAGIGVRYNLGFGPIRADIAIPLDKRKGDAAFQIYISIGQSF</sequence>
<feature type="domain" description="TamA POTRA" evidence="10">
    <location>
        <begin position="34"/>
        <end position="111"/>
    </location>
</feature>
<evidence type="ECO:0000256" key="3">
    <source>
        <dbReference type="ARBA" id="ARBA00015419"/>
    </source>
</evidence>
<gene>
    <name evidence="11" type="ORF">QO010_001730</name>
</gene>
<comment type="similarity">
    <text evidence="2">Belongs to the TamA family.</text>
</comment>
<evidence type="ECO:0000256" key="4">
    <source>
        <dbReference type="ARBA" id="ARBA00022452"/>
    </source>
</evidence>
<dbReference type="Gene3D" id="3.10.20.310">
    <property type="entry name" value="membrane protein fhac"/>
    <property type="match status" value="1"/>
</dbReference>
<feature type="chain" id="PRO_5045687285" description="Translocation and assembly module subunit TamA" evidence="8">
    <location>
        <begin position="19"/>
        <end position="606"/>
    </location>
</feature>
<evidence type="ECO:0000256" key="2">
    <source>
        <dbReference type="ARBA" id="ARBA00010248"/>
    </source>
</evidence>
<accession>A0ABU0IPN0</accession>
<dbReference type="PANTHER" id="PTHR12815">
    <property type="entry name" value="SORTING AND ASSEMBLY MACHINERY SAMM50 PROTEIN FAMILY MEMBER"/>
    <property type="match status" value="1"/>
</dbReference>
<evidence type="ECO:0000256" key="7">
    <source>
        <dbReference type="ARBA" id="ARBA00093548"/>
    </source>
</evidence>
<keyword evidence="8" id="KW-0732">Signal</keyword>
<dbReference type="Gene3D" id="2.40.160.50">
    <property type="entry name" value="membrane protein fhac: a member of the omp85/tpsb transporter family"/>
    <property type="match status" value="1"/>
</dbReference>
<organism evidence="11 12">
    <name type="scientific">Caulobacter ginsengisoli</name>
    <dbReference type="NCBI Taxonomy" id="400775"/>
    <lineage>
        <taxon>Bacteria</taxon>
        <taxon>Pseudomonadati</taxon>
        <taxon>Pseudomonadota</taxon>
        <taxon>Alphaproteobacteria</taxon>
        <taxon>Caulobacterales</taxon>
        <taxon>Caulobacteraceae</taxon>
        <taxon>Caulobacter</taxon>
    </lineage>
</organism>